<feature type="domain" description="RGS" evidence="2">
    <location>
        <begin position="245"/>
        <end position="367"/>
    </location>
</feature>
<name>A0A7S3HLQ8_9STRA</name>
<feature type="region of interest" description="Disordered" evidence="1">
    <location>
        <begin position="630"/>
        <end position="657"/>
    </location>
</feature>
<protein>
    <recommendedName>
        <fullName evidence="2">RGS domain-containing protein</fullName>
    </recommendedName>
</protein>
<dbReference type="PROSITE" id="PS50132">
    <property type="entry name" value="RGS"/>
    <property type="match status" value="1"/>
</dbReference>
<dbReference type="CDD" id="cd07440">
    <property type="entry name" value="RGS"/>
    <property type="match status" value="1"/>
</dbReference>
<dbReference type="SUPFAM" id="SSF48097">
    <property type="entry name" value="Regulator of G-protein signaling, RGS"/>
    <property type="match status" value="2"/>
</dbReference>
<feature type="compositionally biased region" description="Polar residues" evidence="1">
    <location>
        <begin position="407"/>
        <end position="416"/>
    </location>
</feature>
<dbReference type="PANTHER" id="PTHR10845">
    <property type="entry name" value="REGULATOR OF G PROTEIN SIGNALING"/>
    <property type="match status" value="1"/>
</dbReference>
<dbReference type="PANTHER" id="PTHR10845:SF192">
    <property type="entry name" value="DOUBLE HIT, ISOFORM B"/>
    <property type="match status" value="1"/>
</dbReference>
<proteinExistence type="predicted"/>
<feature type="region of interest" description="Disordered" evidence="1">
    <location>
        <begin position="405"/>
        <end position="427"/>
    </location>
</feature>
<reference evidence="3" key="1">
    <citation type="submission" date="2021-01" db="EMBL/GenBank/DDBJ databases">
        <authorList>
            <person name="Corre E."/>
            <person name="Pelletier E."/>
            <person name="Niang G."/>
            <person name="Scheremetjew M."/>
            <person name="Finn R."/>
            <person name="Kale V."/>
            <person name="Holt S."/>
            <person name="Cochrane G."/>
            <person name="Meng A."/>
            <person name="Brown T."/>
            <person name="Cohen L."/>
        </authorList>
    </citation>
    <scope>NUCLEOTIDE SEQUENCE</scope>
    <source>
        <strain evidence="3">CCAP 955/1</strain>
    </source>
</reference>
<evidence type="ECO:0000259" key="2">
    <source>
        <dbReference type="PROSITE" id="PS50132"/>
    </source>
</evidence>
<feature type="compositionally biased region" description="Polar residues" evidence="1">
    <location>
        <begin position="630"/>
        <end position="639"/>
    </location>
</feature>
<evidence type="ECO:0000313" key="3">
    <source>
        <dbReference type="EMBL" id="CAE0299067.1"/>
    </source>
</evidence>
<accession>A0A7S3HLQ8</accession>
<dbReference type="Pfam" id="PF00615">
    <property type="entry name" value="RGS"/>
    <property type="match status" value="1"/>
</dbReference>
<feature type="compositionally biased region" description="Polar residues" evidence="1">
    <location>
        <begin position="468"/>
        <end position="496"/>
    </location>
</feature>
<dbReference type="InterPro" id="IPR044926">
    <property type="entry name" value="RGS_subdomain_2"/>
</dbReference>
<dbReference type="Gene3D" id="1.10.167.10">
    <property type="entry name" value="Regulator of G-protein Signalling 4, domain 2"/>
    <property type="match status" value="2"/>
</dbReference>
<dbReference type="SMART" id="SM00315">
    <property type="entry name" value="RGS"/>
    <property type="match status" value="2"/>
</dbReference>
<feature type="region of interest" description="Disordered" evidence="1">
    <location>
        <begin position="461"/>
        <end position="496"/>
    </location>
</feature>
<organism evidence="3">
    <name type="scientific">Spumella elongata</name>
    <dbReference type="NCBI Taxonomy" id="89044"/>
    <lineage>
        <taxon>Eukaryota</taxon>
        <taxon>Sar</taxon>
        <taxon>Stramenopiles</taxon>
        <taxon>Ochrophyta</taxon>
        <taxon>Chrysophyceae</taxon>
        <taxon>Chromulinales</taxon>
        <taxon>Chromulinaceae</taxon>
        <taxon>Spumella</taxon>
    </lineage>
</organism>
<dbReference type="InterPro" id="IPR016137">
    <property type="entry name" value="RGS"/>
</dbReference>
<dbReference type="EMBL" id="HBIC01054393">
    <property type="protein sequence ID" value="CAE0299067.1"/>
    <property type="molecule type" value="Transcribed_RNA"/>
</dbReference>
<sequence>MNQQTCVAEDNADFYHKLLEEGPATNIGELVHNPLCSGYFFKFCKSKYCSETTSFVIEVDKFVEIFSSDDGGWEEGLSWREIDKALSSTATPDGPTNIQQDIADRIHTAEFLPIESWPSGKVDRLLVIEKIRLIWSQFLADGASDQVCLPSGVLLNTCKRMLNVHMYGSEVFQEACENPGIISTLRDIATRFQISEDYALCLRRLLEFTKPAHNVSIHVPGPRHTLTAMYTKNRLLESEPAVLFSLDQFLSDNFLYVEFMSHLKRLSASANLRFIRAVHIYKKSFTNTDLSTHKKAADWAFKMYLNFLRPGSAYEVRVSEILRRDIARNLASPHIDLFQHVEKEISSILDGLFAAYMLTSEYTNLRLKLAEKFDDFDIQMKLKAAQGSMSYTTLNSKLSMARVLREGSSTGNSQVRPTPPGSGRRNINTFHHSMQNTFLQSGMNIGNTITASFGGLVNSVVPSHPRTSRQQQLDSARSANTAGSNRANNNTNSHSTIQVVRDVNATAASVEEPSTHSNNAALFAIPPHSTIISNLNVVTAPADASHGTSSKATTTEINNNNHNHNHNTNMDYTPATLAASSSISTTTTPLSMSSRLYQNRALHAGTPSFVQSPSYVHNEEQLPLITSALNSASGESTTRGPLPSPLLGREEETDGDNAKKIQKTNNGMFGGGGVYLPVLNFLGCMPTT</sequence>
<evidence type="ECO:0000256" key="1">
    <source>
        <dbReference type="SAM" id="MobiDB-lite"/>
    </source>
</evidence>
<dbReference type="InterPro" id="IPR036305">
    <property type="entry name" value="RGS_sf"/>
</dbReference>
<gene>
    <name evidence="3" type="ORF">SELO1098_LOCUS27921</name>
</gene>
<dbReference type="AlphaFoldDB" id="A0A7S3HLQ8"/>